<dbReference type="RefSeq" id="WP_191042769.1">
    <property type="nucleotide sequence ID" value="NZ_JACXAA010000017.1"/>
</dbReference>
<dbReference type="PANTHER" id="PTHR46394">
    <property type="entry name" value="ANNEXIN"/>
    <property type="match status" value="1"/>
</dbReference>
<dbReference type="Proteomes" id="UP000653797">
    <property type="component" value="Unassembled WGS sequence"/>
</dbReference>
<dbReference type="PANTHER" id="PTHR46394:SF1">
    <property type="entry name" value="PNPLA DOMAIN-CONTAINING PROTEIN"/>
    <property type="match status" value="1"/>
</dbReference>
<dbReference type="InterPro" id="IPR016035">
    <property type="entry name" value="Acyl_Trfase/lysoPLipase"/>
</dbReference>
<keyword evidence="1 2" id="KW-0443">Lipid metabolism</keyword>
<feature type="active site" description="Proton acceptor" evidence="2">
    <location>
        <position position="217"/>
    </location>
</feature>
<dbReference type="SUPFAM" id="SSF52151">
    <property type="entry name" value="FabD/lysophospholipase-like"/>
    <property type="match status" value="1"/>
</dbReference>
<comment type="caution">
    <text evidence="5">The sequence shown here is derived from an EMBL/GenBank/DDBJ whole genome shotgun (WGS) entry which is preliminary data.</text>
</comment>
<feature type="domain" description="PNPLA" evidence="4">
    <location>
        <begin position="28"/>
        <end position="230"/>
    </location>
</feature>
<feature type="short sequence motif" description="GXGXXG" evidence="2">
    <location>
        <begin position="32"/>
        <end position="37"/>
    </location>
</feature>
<feature type="signal peptide" evidence="3">
    <location>
        <begin position="1"/>
        <end position="20"/>
    </location>
</feature>
<dbReference type="PROSITE" id="PS51635">
    <property type="entry name" value="PNPLA"/>
    <property type="match status" value="1"/>
</dbReference>
<accession>A0A927GH00</accession>
<name>A0A927GH00_9BACT</name>
<keyword evidence="2" id="KW-0442">Lipid degradation</keyword>
<sequence length="331" mass="38020">MNYGFSLLFLLLARMAYACADSLHYKNLVFEGGGVRGIAYAGALNVLNQRGMLQQVERVGGTSVGSITALLLAVGYSTDEMTAILSDLHIERFNDGRWFFIGGLHRMVRRFGWYRGEQFERWLEELIERKTGNRELTFAQLHQRRSEGFRDLYVTGTNLTAQRPVVFSHQHTPDMALKTAVRISMSVPLYFGAVFLDDQQRVVRRPKKGHTYQILVDSGLTANYPLDLFDVEGQPNDETLGLKLERPEQLTHDQASSGLAPYSIRSFNEYIGAFYTYVIENLNRQPTWANEKSRTIYISMEGIRPRVRRMRAEETQRLYESGQRAARRFQP</sequence>
<dbReference type="Pfam" id="PF01734">
    <property type="entry name" value="Patatin"/>
    <property type="match status" value="1"/>
</dbReference>
<keyword evidence="6" id="KW-1185">Reference proteome</keyword>
<evidence type="ECO:0000256" key="1">
    <source>
        <dbReference type="ARBA" id="ARBA00023098"/>
    </source>
</evidence>
<dbReference type="CDD" id="cd07207">
    <property type="entry name" value="Pat_ExoU_VipD_like"/>
    <property type="match status" value="1"/>
</dbReference>
<evidence type="ECO:0000256" key="2">
    <source>
        <dbReference type="PROSITE-ProRule" id="PRU01161"/>
    </source>
</evidence>
<proteinExistence type="predicted"/>
<reference evidence="5" key="1">
    <citation type="submission" date="2020-09" db="EMBL/GenBank/DDBJ databases">
        <authorList>
            <person name="Kim M.K."/>
        </authorList>
    </citation>
    <scope>NUCLEOTIDE SEQUENCE</scope>
    <source>
        <strain evidence="5">BT704</strain>
    </source>
</reference>
<evidence type="ECO:0000313" key="5">
    <source>
        <dbReference type="EMBL" id="MBD2757150.1"/>
    </source>
</evidence>
<protein>
    <submittedName>
        <fullName evidence="5">Patatin-like phospholipase family protein</fullName>
    </submittedName>
</protein>
<evidence type="ECO:0000313" key="6">
    <source>
        <dbReference type="Proteomes" id="UP000653797"/>
    </source>
</evidence>
<dbReference type="InterPro" id="IPR002641">
    <property type="entry name" value="PNPLA_dom"/>
</dbReference>
<gene>
    <name evidence="5" type="ORF">IC230_30005</name>
</gene>
<keyword evidence="2" id="KW-0378">Hydrolase</keyword>
<evidence type="ECO:0000259" key="4">
    <source>
        <dbReference type="PROSITE" id="PS51635"/>
    </source>
</evidence>
<dbReference type="AlphaFoldDB" id="A0A927GH00"/>
<organism evidence="5 6">
    <name type="scientific">Spirosoma validum</name>
    <dbReference type="NCBI Taxonomy" id="2771355"/>
    <lineage>
        <taxon>Bacteria</taxon>
        <taxon>Pseudomonadati</taxon>
        <taxon>Bacteroidota</taxon>
        <taxon>Cytophagia</taxon>
        <taxon>Cytophagales</taxon>
        <taxon>Cytophagaceae</taxon>
        <taxon>Spirosoma</taxon>
    </lineage>
</organism>
<feature type="active site" description="Nucleophile" evidence="2">
    <location>
        <position position="63"/>
    </location>
</feature>
<keyword evidence="3" id="KW-0732">Signal</keyword>
<feature type="short sequence motif" description="GXSXG" evidence="2">
    <location>
        <begin position="61"/>
        <end position="65"/>
    </location>
</feature>
<dbReference type="EMBL" id="JACXAA010000017">
    <property type="protein sequence ID" value="MBD2757150.1"/>
    <property type="molecule type" value="Genomic_DNA"/>
</dbReference>
<feature type="chain" id="PRO_5036744555" evidence="3">
    <location>
        <begin position="21"/>
        <end position="331"/>
    </location>
</feature>
<evidence type="ECO:0000256" key="3">
    <source>
        <dbReference type="SAM" id="SignalP"/>
    </source>
</evidence>
<comment type="caution">
    <text evidence="2">Lacks conserved residue(s) required for the propagation of feature annotation.</text>
</comment>
<dbReference type="GO" id="GO:0016787">
    <property type="term" value="F:hydrolase activity"/>
    <property type="evidence" value="ECO:0007669"/>
    <property type="project" value="UniProtKB-UniRule"/>
</dbReference>
<dbReference type="Gene3D" id="3.40.1090.10">
    <property type="entry name" value="Cytosolic phospholipase A2 catalytic domain"/>
    <property type="match status" value="2"/>
</dbReference>
<dbReference type="InterPro" id="IPR052580">
    <property type="entry name" value="Lipid_Hydrolase"/>
</dbReference>
<dbReference type="GO" id="GO:0016042">
    <property type="term" value="P:lipid catabolic process"/>
    <property type="evidence" value="ECO:0007669"/>
    <property type="project" value="UniProtKB-UniRule"/>
</dbReference>